<keyword evidence="7" id="KW-0067">ATP-binding</keyword>
<dbReference type="SUPFAM" id="SSF50249">
    <property type="entry name" value="Nucleic acid-binding proteins"/>
    <property type="match status" value="1"/>
</dbReference>
<gene>
    <name evidence="14" type="ORF">LTR09_007425</name>
</gene>
<evidence type="ECO:0000256" key="5">
    <source>
        <dbReference type="ARBA" id="ARBA00022598"/>
    </source>
</evidence>
<organism evidence="14 15">
    <name type="scientific">Extremus antarcticus</name>
    <dbReference type="NCBI Taxonomy" id="702011"/>
    <lineage>
        <taxon>Eukaryota</taxon>
        <taxon>Fungi</taxon>
        <taxon>Dikarya</taxon>
        <taxon>Ascomycota</taxon>
        <taxon>Pezizomycotina</taxon>
        <taxon>Dothideomycetes</taxon>
        <taxon>Dothideomycetidae</taxon>
        <taxon>Mycosphaerellales</taxon>
        <taxon>Extremaceae</taxon>
        <taxon>Extremus</taxon>
    </lineage>
</organism>
<evidence type="ECO:0000256" key="11">
    <source>
        <dbReference type="ARBA" id="ARBA00047844"/>
    </source>
</evidence>
<dbReference type="Gene3D" id="2.40.50.140">
    <property type="entry name" value="Nucleic acid-binding proteins"/>
    <property type="match status" value="1"/>
</dbReference>
<dbReference type="Pfam" id="PF20917">
    <property type="entry name" value="AsnRS_N"/>
    <property type="match status" value="1"/>
</dbReference>
<dbReference type="GO" id="GO:0005524">
    <property type="term" value="F:ATP binding"/>
    <property type="evidence" value="ECO:0007669"/>
    <property type="project" value="UniProtKB-KW"/>
</dbReference>
<dbReference type="Gene3D" id="3.30.1910.20">
    <property type="entry name" value="asparaginyl-tRNA synthetase, N-terminal domain"/>
    <property type="match status" value="1"/>
</dbReference>
<evidence type="ECO:0000256" key="3">
    <source>
        <dbReference type="ARBA" id="ARBA00012816"/>
    </source>
</evidence>
<dbReference type="CDD" id="cd00776">
    <property type="entry name" value="AsxRS_core"/>
    <property type="match status" value="1"/>
</dbReference>
<evidence type="ECO:0000256" key="10">
    <source>
        <dbReference type="ARBA" id="ARBA00029886"/>
    </source>
</evidence>
<dbReference type="InterPro" id="IPR045864">
    <property type="entry name" value="aa-tRNA-synth_II/BPL/LPL"/>
</dbReference>
<evidence type="ECO:0000256" key="12">
    <source>
        <dbReference type="SAM" id="MobiDB-lite"/>
    </source>
</evidence>
<dbReference type="InterPro" id="IPR004365">
    <property type="entry name" value="NA-bd_OB_tRNA"/>
</dbReference>
<evidence type="ECO:0000256" key="7">
    <source>
        <dbReference type="ARBA" id="ARBA00022840"/>
    </source>
</evidence>
<dbReference type="PANTHER" id="PTHR22594:SF16">
    <property type="entry name" value="ASPARAGINE--TRNA LIGASE, CYTOPLASMIC"/>
    <property type="match status" value="1"/>
</dbReference>
<dbReference type="NCBIfam" id="TIGR00457">
    <property type="entry name" value="asnS"/>
    <property type="match status" value="1"/>
</dbReference>
<feature type="region of interest" description="Disordered" evidence="12">
    <location>
        <begin position="620"/>
        <end position="649"/>
    </location>
</feature>
<dbReference type="CDD" id="cd04323">
    <property type="entry name" value="AsnRS_cyto_like_N"/>
    <property type="match status" value="1"/>
</dbReference>
<dbReference type="InterPro" id="IPR004364">
    <property type="entry name" value="Aa-tRNA-synt_II"/>
</dbReference>
<dbReference type="InterPro" id="IPR006195">
    <property type="entry name" value="aa-tRNA-synth_II"/>
</dbReference>
<accession>A0AAJ0GB10</accession>
<feature type="compositionally biased region" description="Polar residues" evidence="12">
    <location>
        <begin position="17"/>
        <end position="29"/>
    </location>
</feature>
<evidence type="ECO:0000313" key="14">
    <source>
        <dbReference type="EMBL" id="KAK3051402.1"/>
    </source>
</evidence>
<comment type="similarity">
    <text evidence="2">Belongs to the class-II aminoacyl-tRNA synthetase family.</text>
</comment>
<evidence type="ECO:0000256" key="1">
    <source>
        <dbReference type="ARBA" id="ARBA00004496"/>
    </source>
</evidence>
<evidence type="ECO:0000256" key="6">
    <source>
        <dbReference type="ARBA" id="ARBA00022741"/>
    </source>
</evidence>
<feature type="compositionally biased region" description="Basic and acidic residues" evidence="12">
    <location>
        <begin position="84"/>
        <end position="102"/>
    </location>
</feature>
<reference evidence="14" key="1">
    <citation type="submission" date="2023-04" db="EMBL/GenBank/DDBJ databases">
        <title>Black Yeasts Isolated from many extreme environments.</title>
        <authorList>
            <person name="Coleine C."/>
            <person name="Stajich J.E."/>
            <person name="Selbmann L."/>
        </authorList>
    </citation>
    <scope>NUCLEOTIDE SEQUENCE</scope>
    <source>
        <strain evidence="14">CCFEE 5312</strain>
    </source>
</reference>
<dbReference type="SUPFAM" id="SSF55681">
    <property type="entry name" value="Class II aaRS and biotin synthetases"/>
    <property type="match status" value="1"/>
</dbReference>
<dbReference type="EMBL" id="JAWDJX010000026">
    <property type="protein sequence ID" value="KAK3051402.1"/>
    <property type="molecule type" value="Genomic_DNA"/>
</dbReference>
<dbReference type="InterPro" id="IPR002312">
    <property type="entry name" value="Asp/Asn-tRNA-synth_IIb"/>
</dbReference>
<comment type="catalytic activity">
    <reaction evidence="11">
        <text>tRNA(Asn) + L-asparagine + ATP = L-asparaginyl-tRNA(Asn) + AMP + diphosphate + H(+)</text>
        <dbReference type="Rhea" id="RHEA:11180"/>
        <dbReference type="Rhea" id="RHEA-COMP:9659"/>
        <dbReference type="Rhea" id="RHEA-COMP:9674"/>
        <dbReference type="ChEBI" id="CHEBI:15378"/>
        <dbReference type="ChEBI" id="CHEBI:30616"/>
        <dbReference type="ChEBI" id="CHEBI:33019"/>
        <dbReference type="ChEBI" id="CHEBI:58048"/>
        <dbReference type="ChEBI" id="CHEBI:78442"/>
        <dbReference type="ChEBI" id="CHEBI:78515"/>
        <dbReference type="ChEBI" id="CHEBI:456215"/>
        <dbReference type="EC" id="6.1.1.22"/>
    </reaction>
</comment>
<keyword evidence="15" id="KW-1185">Reference proteome</keyword>
<keyword evidence="9" id="KW-0030">Aminoacyl-tRNA synthetase</keyword>
<dbReference type="InterPro" id="IPR004522">
    <property type="entry name" value="Asn-tRNA-ligase"/>
</dbReference>
<dbReference type="InterPro" id="IPR012340">
    <property type="entry name" value="NA-bd_OB-fold"/>
</dbReference>
<keyword evidence="5" id="KW-0436">Ligase</keyword>
<evidence type="ECO:0000256" key="8">
    <source>
        <dbReference type="ARBA" id="ARBA00022917"/>
    </source>
</evidence>
<dbReference type="PROSITE" id="PS50862">
    <property type="entry name" value="AA_TRNA_LIGASE_II"/>
    <property type="match status" value="1"/>
</dbReference>
<sequence>MADAEKKTVHIDEETGQDSQEADGSQSKPFKSVGHAFLQHGDQAQYLVNRKEGDEEEASYKPAAKAALKKAANYADSQRKKAGKEKDLAIRQQKEEEERSKALEEAKKIVITEDGSLPKAVRIHLGETRPEIVKLGSGERTEEVDYSSDKRGTRVRVFGRVHRERKQSQVLFITLRDGHGYMQCVLTGNLAKTYDAVTLTRETSMMITGEMWEVPAGKNAPNNRELHADYYEIIGKAPGGEDAITNRVQEKGDPQTLLDMRHLVLRGEKASAVMIVRDAVEHAFNVKYHELGYVKVSPPALVQTQVEGGATLFSLPYYNEPAYLTQSSQLYLETALPFTGNCYCIEKSFRAEKSLTRRHLSEYTHVEAELDFISFDDLLAHLEELICSVLAIVLDNPRTAAMIQDLNPGFQMPERPFKRMRYSEAIDWLVEHEIMNEEGQPHTFGDDIAEAAERKMTDIINRPIFLTHFPLEIKSFYMQLDPDDKRLTESMDCLMPGVGEIVGGSMRAYDYEELMAAYKREGIDPKEYYWYTDQRRYGTSPHGGYGLGLERFLAWLCKQHTSPKYQLARSITSFVSSLSDASPASSTAACSSTTLAIFQPWFHTNRAAQPSTVPALRKKFDRRSAASPTAPTAYVGPGARTPPTTPASL</sequence>
<proteinExistence type="inferred from homology"/>
<dbReference type="PANTHER" id="PTHR22594">
    <property type="entry name" value="ASPARTYL/LYSYL-TRNA SYNTHETASE"/>
    <property type="match status" value="1"/>
</dbReference>
<dbReference type="GO" id="GO:0006421">
    <property type="term" value="P:asparaginyl-tRNA aminoacylation"/>
    <property type="evidence" value="ECO:0007669"/>
    <property type="project" value="InterPro"/>
</dbReference>
<dbReference type="InterPro" id="IPR048952">
    <property type="entry name" value="AsnRS_N"/>
</dbReference>
<keyword evidence="4" id="KW-0963">Cytoplasm</keyword>
<dbReference type="Gene3D" id="3.30.930.10">
    <property type="entry name" value="Bira Bifunctional Protein, Domain 2"/>
    <property type="match status" value="1"/>
</dbReference>
<evidence type="ECO:0000313" key="15">
    <source>
        <dbReference type="Proteomes" id="UP001271007"/>
    </source>
</evidence>
<dbReference type="GO" id="GO:0005737">
    <property type="term" value="C:cytoplasm"/>
    <property type="evidence" value="ECO:0007669"/>
    <property type="project" value="UniProtKB-SubCell"/>
</dbReference>
<protein>
    <recommendedName>
        <fullName evidence="3">asparagine--tRNA ligase</fullName>
        <ecNumber evidence="3">6.1.1.22</ecNumber>
    </recommendedName>
    <alternativeName>
        <fullName evidence="10">Asparaginyl-tRNA synthetase</fullName>
    </alternativeName>
</protein>
<feature type="compositionally biased region" description="Basic and acidic residues" evidence="12">
    <location>
        <begin position="1"/>
        <end position="13"/>
    </location>
</feature>
<evidence type="ECO:0000256" key="4">
    <source>
        <dbReference type="ARBA" id="ARBA00022490"/>
    </source>
</evidence>
<feature type="compositionally biased region" description="Low complexity" evidence="12">
    <location>
        <begin position="60"/>
        <end position="75"/>
    </location>
</feature>
<dbReference type="Pfam" id="PF01336">
    <property type="entry name" value="tRNA_anti-codon"/>
    <property type="match status" value="1"/>
</dbReference>
<keyword evidence="8" id="KW-0648">Protein biosynthesis</keyword>
<evidence type="ECO:0000256" key="9">
    <source>
        <dbReference type="ARBA" id="ARBA00023146"/>
    </source>
</evidence>
<feature type="domain" description="Aminoacyl-transfer RNA synthetases class-II family profile" evidence="13">
    <location>
        <begin position="276"/>
        <end position="583"/>
    </location>
</feature>
<evidence type="ECO:0000259" key="13">
    <source>
        <dbReference type="PROSITE" id="PS50862"/>
    </source>
</evidence>
<dbReference type="GO" id="GO:0003676">
    <property type="term" value="F:nucleic acid binding"/>
    <property type="evidence" value="ECO:0007669"/>
    <property type="project" value="InterPro"/>
</dbReference>
<name>A0AAJ0GB10_9PEZI</name>
<dbReference type="Pfam" id="PF00152">
    <property type="entry name" value="tRNA-synt_2"/>
    <property type="match status" value="1"/>
</dbReference>
<dbReference type="PRINTS" id="PR01042">
    <property type="entry name" value="TRNASYNTHASP"/>
</dbReference>
<keyword evidence="6" id="KW-0547">Nucleotide-binding</keyword>
<evidence type="ECO:0000256" key="2">
    <source>
        <dbReference type="ARBA" id="ARBA00008226"/>
    </source>
</evidence>
<comment type="subcellular location">
    <subcellularLocation>
        <location evidence="1">Cytoplasm</location>
    </subcellularLocation>
</comment>
<comment type="caution">
    <text evidence="14">The sequence shown here is derived from an EMBL/GenBank/DDBJ whole genome shotgun (WGS) entry which is preliminary data.</text>
</comment>
<dbReference type="AlphaFoldDB" id="A0AAJ0GB10"/>
<feature type="region of interest" description="Disordered" evidence="12">
    <location>
        <begin position="1"/>
        <end position="102"/>
    </location>
</feature>
<dbReference type="Proteomes" id="UP001271007">
    <property type="component" value="Unassembled WGS sequence"/>
</dbReference>
<dbReference type="EC" id="6.1.1.22" evidence="3"/>
<dbReference type="GO" id="GO:0004816">
    <property type="term" value="F:asparagine-tRNA ligase activity"/>
    <property type="evidence" value="ECO:0007669"/>
    <property type="project" value="UniProtKB-EC"/>
</dbReference>